<keyword evidence="8 11" id="KW-0238">DNA-binding</keyword>
<comment type="PTM">
    <text evidence="11">The Fe-S cluster can be nitrosylated by nitric oxide (NO).</text>
</comment>
<evidence type="ECO:0000256" key="1">
    <source>
        <dbReference type="ARBA" id="ARBA00004496"/>
    </source>
</evidence>
<keyword evidence="3 11" id="KW-0004">4Fe-4S</keyword>
<protein>
    <recommendedName>
        <fullName evidence="11">Transcriptional regulator WhiB</fullName>
    </recommendedName>
</protein>
<dbReference type="GO" id="GO:0045454">
    <property type="term" value="P:cell redox homeostasis"/>
    <property type="evidence" value="ECO:0007669"/>
    <property type="project" value="TreeGrafter"/>
</dbReference>
<dbReference type="GO" id="GO:0051539">
    <property type="term" value="F:4 iron, 4 sulfur cluster binding"/>
    <property type="evidence" value="ECO:0007669"/>
    <property type="project" value="UniProtKB-UniRule"/>
</dbReference>
<dbReference type="PATRIC" id="fig|632772.20.peg.4209"/>
<keyword evidence="9 11" id="KW-1015">Disulfide bond</keyword>
<keyword evidence="7 11" id="KW-0805">Transcription regulation</keyword>
<gene>
    <name evidence="11" type="primary">whiB</name>
    <name evidence="13" type="ordered locus">ROP_40130</name>
</gene>
<accession>C1B9A7</accession>
<dbReference type="GO" id="GO:0005737">
    <property type="term" value="C:cytoplasm"/>
    <property type="evidence" value="ECO:0007669"/>
    <property type="project" value="UniProtKB-SubCell"/>
</dbReference>
<sequence>MTEIGYGAHQALASFIADREQPVDEDDRDPNWKLRAACAGNRQPDIFFPKRNAGRENPTRDASITKARKFCNHCPVRRECAQSALDNKEYYGVWAGVYLSGTRTGPLMHQLKLCAADANYRPKRDTPQKPKKVIEQELSDRRVKVQELINDGYSVAAVAAKVGASVRSVMRDCKVLQQSGKLIKDRRTYGQASKEPGRIVQELIRKGHSNHEIAARTGFTQRMVRAHRERVNRENTAQAS</sequence>
<comment type="cofactor">
    <cofactor evidence="11">
        <name>[4Fe-4S] cluster</name>
        <dbReference type="ChEBI" id="CHEBI:49883"/>
    </cofactor>
    <text evidence="11">Binds 1 [4Fe-4S] cluster per subunit. Following nitrosylation of the [4Fe-4S] cluster binds 1 [4Fe-8(NO)] cluster per subunit.</text>
</comment>
<keyword evidence="10 11" id="KW-0804">Transcription</keyword>
<dbReference type="InterPro" id="IPR003482">
    <property type="entry name" value="Whib"/>
</dbReference>
<dbReference type="HOGENOM" id="CLU_1155671_0_0_11"/>
<evidence type="ECO:0000256" key="7">
    <source>
        <dbReference type="ARBA" id="ARBA00023015"/>
    </source>
</evidence>
<feature type="binding site" evidence="11">
    <location>
        <position position="74"/>
    </location>
    <ligand>
        <name>[4Fe-4S] cluster</name>
        <dbReference type="ChEBI" id="CHEBI:49883"/>
    </ligand>
</feature>
<evidence type="ECO:0000256" key="4">
    <source>
        <dbReference type="ARBA" id="ARBA00022723"/>
    </source>
</evidence>
<dbReference type="GO" id="GO:0046872">
    <property type="term" value="F:metal ion binding"/>
    <property type="evidence" value="ECO:0007669"/>
    <property type="project" value="UniProtKB-KW"/>
</dbReference>
<keyword evidence="4 11" id="KW-0479">Metal-binding</keyword>
<comment type="similarity">
    <text evidence="2 11">Belongs to the WhiB family.</text>
</comment>
<name>C1B9A7_RHOOB</name>
<organism evidence="13 14">
    <name type="scientific">Rhodococcus opacus (strain B4)</name>
    <dbReference type="NCBI Taxonomy" id="632772"/>
    <lineage>
        <taxon>Bacteria</taxon>
        <taxon>Bacillati</taxon>
        <taxon>Actinomycetota</taxon>
        <taxon>Actinomycetes</taxon>
        <taxon>Mycobacteriales</taxon>
        <taxon>Nocardiaceae</taxon>
        <taxon>Rhodococcus</taxon>
    </lineage>
</organism>
<evidence type="ECO:0000256" key="10">
    <source>
        <dbReference type="ARBA" id="ARBA00023163"/>
    </source>
</evidence>
<dbReference type="GO" id="GO:0035731">
    <property type="term" value="F:dinitrosyl-iron complex binding"/>
    <property type="evidence" value="ECO:0007669"/>
    <property type="project" value="UniProtKB-UniRule"/>
</dbReference>
<evidence type="ECO:0000256" key="11">
    <source>
        <dbReference type="HAMAP-Rule" id="MF_01479"/>
    </source>
</evidence>
<reference evidence="13 14" key="1">
    <citation type="submission" date="2009-03" db="EMBL/GenBank/DDBJ databases">
        <title>Comparison of the complete genome sequences of Rhodococcus erythropolis PR4 and Rhodococcus opacus B4.</title>
        <authorList>
            <person name="Takarada H."/>
            <person name="Sekine M."/>
            <person name="Hosoyama A."/>
            <person name="Yamada R."/>
            <person name="Fujisawa T."/>
            <person name="Omata S."/>
            <person name="Shimizu A."/>
            <person name="Tsukatani N."/>
            <person name="Tanikawa S."/>
            <person name="Fujita N."/>
            <person name="Harayama S."/>
        </authorList>
    </citation>
    <scope>NUCLEOTIDE SEQUENCE [LARGE SCALE GENOMIC DNA]</scope>
    <source>
        <strain evidence="13 14">B4</strain>
    </source>
</reference>
<dbReference type="EMBL" id="AP011115">
    <property type="protein sequence ID" value="BAH52260.1"/>
    <property type="molecule type" value="Genomic_DNA"/>
</dbReference>
<keyword evidence="5 11" id="KW-0408">Iron</keyword>
<evidence type="ECO:0000256" key="3">
    <source>
        <dbReference type="ARBA" id="ARBA00022485"/>
    </source>
</evidence>
<dbReference type="PANTHER" id="PTHR38839">
    <property type="entry name" value="TRANSCRIPTIONAL REGULATOR WHID-RELATED"/>
    <property type="match status" value="1"/>
</dbReference>
<comment type="subcellular location">
    <subcellularLocation>
        <location evidence="1 11">Cytoplasm</location>
    </subcellularLocation>
</comment>
<evidence type="ECO:0000256" key="6">
    <source>
        <dbReference type="ARBA" id="ARBA00023014"/>
    </source>
</evidence>
<dbReference type="Pfam" id="PF02467">
    <property type="entry name" value="Whib"/>
    <property type="match status" value="1"/>
</dbReference>
<dbReference type="KEGG" id="rop:ROP_40130"/>
<evidence type="ECO:0000256" key="5">
    <source>
        <dbReference type="ARBA" id="ARBA00023004"/>
    </source>
</evidence>
<feature type="binding site" evidence="11">
    <location>
        <position position="80"/>
    </location>
    <ligand>
        <name>[4Fe-4S] cluster</name>
        <dbReference type="ChEBI" id="CHEBI:49883"/>
    </ligand>
</feature>
<comment type="function">
    <text evidence="11">Acts as a transcriptional regulator. Probably redox-responsive. The apo- but not holo-form probably binds DNA.</text>
</comment>
<feature type="domain" description="4Fe-4S Wbl-type" evidence="12">
    <location>
        <begin position="37"/>
        <end position="104"/>
    </location>
</feature>
<dbReference type="RefSeq" id="WP_012691197.1">
    <property type="nucleotide sequence ID" value="NC_012522.1"/>
</dbReference>
<evidence type="ECO:0000256" key="8">
    <source>
        <dbReference type="ARBA" id="ARBA00023125"/>
    </source>
</evidence>
<dbReference type="AlphaFoldDB" id="C1B9A7"/>
<proteinExistence type="inferred from homology"/>
<keyword evidence="6 11" id="KW-0411">Iron-sulfur</keyword>
<dbReference type="STRING" id="632772.ROP_40130"/>
<keyword evidence="11" id="KW-0963">Cytoplasm</keyword>
<dbReference type="InterPro" id="IPR034768">
    <property type="entry name" value="4FE4S_WBL"/>
</dbReference>
<dbReference type="OrthoDB" id="4750652at2"/>
<dbReference type="GO" id="GO:0045892">
    <property type="term" value="P:negative regulation of DNA-templated transcription"/>
    <property type="evidence" value="ECO:0007669"/>
    <property type="project" value="TreeGrafter"/>
</dbReference>
<evidence type="ECO:0000256" key="9">
    <source>
        <dbReference type="ARBA" id="ARBA00023157"/>
    </source>
</evidence>
<dbReference type="PROSITE" id="PS51674">
    <property type="entry name" value="4FE4S_WBL"/>
    <property type="match status" value="1"/>
</dbReference>
<evidence type="ECO:0000313" key="14">
    <source>
        <dbReference type="Proteomes" id="UP000002212"/>
    </source>
</evidence>
<dbReference type="Proteomes" id="UP000002212">
    <property type="component" value="Chromosome"/>
</dbReference>
<evidence type="ECO:0000259" key="12">
    <source>
        <dbReference type="PROSITE" id="PS51674"/>
    </source>
</evidence>
<evidence type="ECO:0000256" key="2">
    <source>
        <dbReference type="ARBA" id="ARBA00006597"/>
    </source>
</evidence>
<dbReference type="GO" id="GO:0003677">
    <property type="term" value="F:DNA binding"/>
    <property type="evidence" value="ECO:0007669"/>
    <property type="project" value="UniProtKB-UniRule"/>
</dbReference>
<feature type="binding site" evidence="11">
    <location>
        <position position="71"/>
    </location>
    <ligand>
        <name>[4Fe-4S] cluster</name>
        <dbReference type="ChEBI" id="CHEBI:49883"/>
    </ligand>
</feature>
<comment type="PTM">
    <text evidence="11">Upon Fe-S cluster removal intramolecular disulfide bonds are formed.</text>
</comment>
<dbReference type="HAMAP" id="MF_01479">
    <property type="entry name" value="WhiB"/>
    <property type="match status" value="1"/>
</dbReference>
<dbReference type="GO" id="GO:0047134">
    <property type="term" value="F:protein-disulfide reductase [NAD(P)H] activity"/>
    <property type="evidence" value="ECO:0007669"/>
    <property type="project" value="TreeGrafter"/>
</dbReference>
<feature type="binding site" evidence="11">
    <location>
        <position position="38"/>
    </location>
    <ligand>
        <name>[4Fe-4S] cluster</name>
        <dbReference type="ChEBI" id="CHEBI:49883"/>
    </ligand>
</feature>
<evidence type="ECO:0000313" key="13">
    <source>
        <dbReference type="EMBL" id="BAH52260.1"/>
    </source>
</evidence>